<evidence type="ECO:0000256" key="1">
    <source>
        <dbReference type="SAM" id="Phobius"/>
    </source>
</evidence>
<dbReference type="InterPro" id="IPR007462">
    <property type="entry name" value="COV1-like"/>
</dbReference>
<accession>A0ABD5P479</accession>
<comment type="caution">
    <text evidence="2">The sequence shown here is derived from an EMBL/GenBank/DDBJ whole genome shotgun (WGS) entry which is preliminary data.</text>
</comment>
<evidence type="ECO:0000313" key="2">
    <source>
        <dbReference type="EMBL" id="MFC4249100.1"/>
    </source>
</evidence>
<dbReference type="Pfam" id="PF04367">
    <property type="entry name" value="DUF502"/>
    <property type="match status" value="1"/>
</dbReference>
<sequence>MTSWKRDLARGVVVLGPILVSLYVIYRLYALVAGLAPGLIMNPDALEPLISGESERAIRTREQVTQFLRVVVTLTVFTSLTLSMGYLMRTTIGDLLERVFDDIANSIPGLRVVYNASKMATKTALGDQESLQEPVKIETWEGLRMTAFKTGRQTEDGQELLFLPTSPNISSGFVVAVESDEMTELDETVEEALTRVLSGGFGDVERNRQIDAGVSIDVVDDRNAKGDDD</sequence>
<dbReference type="PANTHER" id="PTHR31876:SF26">
    <property type="entry name" value="PROTEIN LIKE COV 2"/>
    <property type="match status" value="1"/>
</dbReference>
<dbReference type="PANTHER" id="PTHR31876">
    <property type="entry name" value="COV-LIKE PROTEIN 1"/>
    <property type="match status" value="1"/>
</dbReference>
<keyword evidence="1" id="KW-0472">Membrane</keyword>
<dbReference type="AlphaFoldDB" id="A0ABD5P479"/>
<organism evidence="2 3">
    <name type="scientific">Natribaculum luteum</name>
    <dbReference type="NCBI Taxonomy" id="1586232"/>
    <lineage>
        <taxon>Archaea</taxon>
        <taxon>Methanobacteriati</taxon>
        <taxon>Methanobacteriota</taxon>
        <taxon>Stenosarchaea group</taxon>
        <taxon>Halobacteria</taxon>
        <taxon>Halobacteriales</taxon>
        <taxon>Natrialbaceae</taxon>
        <taxon>Natribaculum</taxon>
    </lineage>
</organism>
<dbReference type="GeneID" id="71855489"/>
<reference evidence="2 3" key="1">
    <citation type="journal article" date="2014" name="Int. J. Syst. Evol. Microbiol.">
        <title>Complete genome sequence of Corynebacterium casei LMG S-19264T (=DSM 44701T), isolated from a smear-ripened cheese.</title>
        <authorList>
            <consortium name="US DOE Joint Genome Institute (JGI-PGF)"/>
            <person name="Walter F."/>
            <person name="Albersmeier A."/>
            <person name="Kalinowski J."/>
            <person name="Ruckert C."/>
        </authorList>
    </citation>
    <scope>NUCLEOTIDE SEQUENCE [LARGE SCALE GENOMIC DNA]</scope>
    <source>
        <strain evidence="2 3">IBRC-M 10912</strain>
    </source>
</reference>
<dbReference type="Proteomes" id="UP001595821">
    <property type="component" value="Unassembled WGS sequence"/>
</dbReference>
<dbReference type="RefSeq" id="WP_246969831.1">
    <property type="nucleotide sequence ID" value="NZ_CP095397.1"/>
</dbReference>
<gene>
    <name evidence="2" type="ORF">ACFOZ7_19575</name>
</gene>
<keyword evidence="1" id="KW-0812">Transmembrane</keyword>
<evidence type="ECO:0000313" key="3">
    <source>
        <dbReference type="Proteomes" id="UP001595821"/>
    </source>
</evidence>
<keyword evidence="1" id="KW-1133">Transmembrane helix</keyword>
<name>A0ABD5P479_9EURY</name>
<feature type="transmembrane region" description="Helical" evidence="1">
    <location>
        <begin position="67"/>
        <end position="88"/>
    </location>
</feature>
<proteinExistence type="predicted"/>
<feature type="transmembrane region" description="Helical" evidence="1">
    <location>
        <begin position="12"/>
        <end position="36"/>
    </location>
</feature>
<dbReference type="EMBL" id="JBHSDJ010000130">
    <property type="protein sequence ID" value="MFC4249100.1"/>
    <property type="molecule type" value="Genomic_DNA"/>
</dbReference>
<protein>
    <submittedName>
        <fullName evidence="2">DUF502 domain-containing protein</fullName>
    </submittedName>
</protein>